<dbReference type="Gene3D" id="3.30.70.270">
    <property type="match status" value="1"/>
</dbReference>
<dbReference type="SMART" id="SM00052">
    <property type="entry name" value="EAL"/>
    <property type="match status" value="1"/>
</dbReference>
<protein>
    <recommendedName>
        <fullName evidence="6">GGDEF-domain containing protein</fullName>
    </recommendedName>
</protein>
<proteinExistence type="predicted"/>
<evidence type="ECO:0000313" key="5">
    <source>
        <dbReference type="Proteomes" id="UP000216020"/>
    </source>
</evidence>
<accession>A0A261SPH3</accession>
<evidence type="ECO:0000259" key="2">
    <source>
        <dbReference type="PROSITE" id="PS50883"/>
    </source>
</evidence>
<organism evidence="4 5">
    <name type="scientific">Bordetella genomosp. 10</name>
    <dbReference type="NCBI Taxonomy" id="1416804"/>
    <lineage>
        <taxon>Bacteria</taxon>
        <taxon>Pseudomonadati</taxon>
        <taxon>Pseudomonadota</taxon>
        <taxon>Betaproteobacteria</taxon>
        <taxon>Burkholderiales</taxon>
        <taxon>Alcaligenaceae</taxon>
        <taxon>Bordetella</taxon>
    </lineage>
</organism>
<dbReference type="InterPro" id="IPR001633">
    <property type="entry name" value="EAL_dom"/>
</dbReference>
<keyword evidence="5" id="KW-1185">Reference proteome</keyword>
<dbReference type="InterPro" id="IPR052155">
    <property type="entry name" value="Biofilm_reg_signaling"/>
</dbReference>
<sequence length="783" mass="84850">MASMPVRNWLGFALLLIKLVVIGLAGALCWRTVGQMGELDTSMARIKAIKALANIQGFIASERGAATLALGDAAELGPLHNVRVETDGAILAAQTRVDALASMDKSSADLVTGTMEVARKLAASRRYCDDQLRRSKTERRAAAPRVVDQMIGVNAEITRLVRGEVDLLSAVDGPAYASSQIAGLAGSLRTIAGEQAGLLQQLVVDARPVGAADKDDFLVYEGQVRQIWAAILASREDSLTSPAVVSAIDNARTGFMDRYVAIKRELIPHFADGAFPLSGREYRARTQATYQPIIALRDAAYDAALASIRLAHDKVRTWIIASVIATILTLIALRVIFVRVNRRLAGLAMHDTLIGLPNRLLLEGRLKQTMERAKRNGDHFALMFLDLDDFKAVNDARGHHAGDQLLIAIARRISDSVRRQDTVARVGGDEFVLVVEIREPQDAAIVAHKLIHAIDQPIEIADHELRVTASIGISIYPSNGTTRHALMTSADTAMYHAKQQGKNNYRFYDATMNADVQDQLAMVEELHVALDRREFELHYQPQFLASAGAVVGAEALLRWRHPERGFVPPEVFIPLAEKSGLMVPIGTWVLDEACRQAARWHALGHGECTVAVNVSPLQFFHAGLVDAVRDALRRHALRPGSLTLEVTEATAMRDAEASAAILNRLAGMDVNISIDHFGAGHASLAYLKRICAAELKIDPALVAALAQDPADTTVLEAIIALGKVMRMNVVAEGVETPMQQAILAGLGCQVLQGRFLGEPLPGELFYAVAGNVEASQNIGLELQ</sequence>
<dbReference type="CDD" id="cd01949">
    <property type="entry name" value="GGDEF"/>
    <property type="match status" value="1"/>
</dbReference>
<feature type="domain" description="GGDEF" evidence="3">
    <location>
        <begin position="378"/>
        <end position="510"/>
    </location>
</feature>
<keyword evidence="1" id="KW-1133">Transmembrane helix</keyword>
<feature type="domain" description="EAL" evidence="2">
    <location>
        <begin position="519"/>
        <end position="773"/>
    </location>
</feature>
<dbReference type="EMBL" id="NEVM01000001">
    <property type="protein sequence ID" value="OZI38193.1"/>
    <property type="molecule type" value="Genomic_DNA"/>
</dbReference>
<feature type="transmembrane region" description="Helical" evidence="1">
    <location>
        <begin position="318"/>
        <end position="337"/>
    </location>
</feature>
<dbReference type="GO" id="GO:0003824">
    <property type="term" value="F:catalytic activity"/>
    <property type="evidence" value="ECO:0007669"/>
    <property type="project" value="UniProtKB-ARBA"/>
</dbReference>
<dbReference type="PROSITE" id="PS50883">
    <property type="entry name" value="EAL"/>
    <property type="match status" value="1"/>
</dbReference>
<dbReference type="PROSITE" id="PS50887">
    <property type="entry name" value="GGDEF"/>
    <property type="match status" value="1"/>
</dbReference>
<keyword evidence="1" id="KW-0472">Membrane</keyword>
<dbReference type="SMART" id="SM00267">
    <property type="entry name" value="GGDEF"/>
    <property type="match status" value="1"/>
</dbReference>
<dbReference type="InterPro" id="IPR035919">
    <property type="entry name" value="EAL_sf"/>
</dbReference>
<evidence type="ECO:0000313" key="4">
    <source>
        <dbReference type="EMBL" id="OZI38193.1"/>
    </source>
</evidence>
<dbReference type="InterPro" id="IPR000160">
    <property type="entry name" value="GGDEF_dom"/>
</dbReference>
<dbReference type="Pfam" id="PF00563">
    <property type="entry name" value="EAL"/>
    <property type="match status" value="1"/>
</dbReference>
<name>A0A261SPH3_9BORD</name>
<dbReference type="PANTHER" id="PTHR44757:SF2">
    <property type="entry name" value="BIOFILM ARCHITECTURE MAINTENANCE PROTEIN MBAA"/>
    <property type="match status" value="1"/>
</dbReference>
<evidence type="ECO:0000256" key="1">
    <source>
        <dbReference type="SAM" id="Phobius"/>
    </source>
</evidence>
<dbReference type="Proteomes" id="UP000216020">
    <property type="component" value="Unassembled WGS sequence"/>
</dbReference>
<dbReference type="OrthoDB" id="9813903at2"/>
<dbReference type="Gene3D" id="3.20.20.450">
    <property type="entry name" value="EAL domain"/>
    <property type="match status" value="1"/>
</dbReference>
<evidence type="ECO:0008006" key="6">
    <source>
        <dbReference type="Google" id="ProtNLM"/>
    </source>
</evidence>
<reference evidence="5" key="1">
    <citation type="submission" date="2017-05" db="EMBL/GenBank/DDBJ databases">
        <title>Complete and WGS of Bordetella genogroups.</title>
        <authorList>
            <person name="Spilker T."/>
            <person name="Lipuma J."/>
        </authorList>
    </citation>
    <scope>NUCLEOTIDE SEQUENCE [LARGE SCALE GENOMIC DNA]</scope>
    <source>
        <strain evidence="5">AU16122</strain>
    </source>
</reference>
<dbReference type="PANTHER" id="PTHR44757">
    <property type="entry name" value="DIGUANYLATE CYCLASE DGCP"/>
    <property type="match status" value="1"/>
</dbReference>
<dbReference type="SUPFAM" id="SSF141868">
    <property type="entry name" value="EAL domain-like"/>
    <property type="match status" value="1"/>
</dbReference>
<comment type="caution">
    <text evidence="4">The sequence shown here is derived from an EMBL/GenBank/DDBJ whole genome shotgun (WGS) entry which is preliminary data.</text>
</comment>
<evidence type="ECO:0000259" key="3">
    <source>
        <dbReference type="PROSITE" id="PS50887"/>
    </source>
</evidence>
<dbReference type="AlphaFoldDB" id="A0A261SPH3"/>
<keyword evidence="1" id="KW-0812">Transmembrane</keyword>
<dbReference type="SUPFAM" id="SSF55073">
    <property type="entry name" value="Nucleotide cyclase"/>
    <property type="match status" value="1"/>
</dbReference>
<dbReference type="CDD" id="cd01948">
    <property type="entry name" value="EAL"/>
    <property type="match status" value="1"/>
</dbReference>
<dbReference type="NCBIfam" id="TIGR00254">
    <property type="entry name" value="GGDEF"/>
    <property type="match status" value="1"/>
</dbReference>
<dbReference type="Pfam" id="PF00990">
    <property type="entry name" value="GGDEF"/>
    <property type="match status" value="1"/>
</dbReference>
<dbReference type="InterPro" id="IPR043128">
    <property type="entry name" value="Rev_trsase/Diguanyl_cyclase"/>
</dbReference>
<dbReference type="FunFam" id="3.30.70.270:FF:000001">
    <property type="entry name" value="Diguanylate cyclase domain protein"/>
    <property type="match status" value="1"/>
</dbReference>
<gene>
    <name evidence="4" type="ORF">CAL29_07630</name>
</gene>
<dbReference type="InterPro" id="IPR029787">
    <property type="entry name" value="Nucleotide_cyclase"/>
</dbReference>